<dbReference type="GO" id="GO:0032981">
    <property type="term" value="P:mitochondrial respiratory chain complex I assembly"/>
    <property type="evidence" value="ECO:0007669"/>
    <property type="project" value="TreeGrafter"/>
</dbReference>
<dbReference type="SUPFAM" id="SSF64076">
    <property type="entry name" value="MTH938-like"/>
    <property type="match status" value="1"/>
</dbReference>
<dbReference type="PANTHER" id="PTHR21192">
    <property type="entry name" value="NUCLEAR PROTEIN E3-3"/>
    <property type="match status" value="1"/>
</dbReference>
<dbReference type="PANTHER" id="PTHR21192:SF2">
    <property type="entry name" value="NADH DEHYDROGENASE [UBIQUINONE] 1 ALPHA SUBCOMPLEX ASSEMBLY FACTOR 3"/>
    <property type="match status" value="1"/>
</dbReference>
<feature type="region of interest" description="Disordered" evidence="1">
    <location>
        <begin position="53"/>
        <end position="78"/>
    </location>
</feature>
<accession>A0AAN7YAC7</accession>
<dbReference type="Proteomes" id="UP001309876">
    <property type="component" value="Unassembled WGS sequence"/>
</dbReference>
<keyword evidence="3" id="KW-1185">Reference proteome</keyword>
<evidence type="ECO:0000313" key="3">
    <source>
        <dbReference type="Proteomes" id="UP001309876"/>
    </source>
</evidence>
<organism evidence="2 3">
    <name type="scientific">Lithohypha guttulata</name>
    <dbReference type="NCBI Taxonomy" id="1690604"/>
    <lineage>
        <taxon>Eukaryota</taxon>
        <taxon>Fungi</taxon>
        <taxon>Dikarya</taxon>
        <taxon>Ascomycota</taxon>
        <taxon>Pezizomycotina</taxon>
        <taxon>Eurotiomycetes</taxon>
        <taxon>Chaetothyriomycetidae</taxon>
        <taxon>Chaetothyriales</taxon>
        <taxon>Trichomeriaceae</taxon>
        <taxon>Lithohypha</taxon>
    </lineage>
</organism>
<feature type="compositionally biased region" description="Basic and acidic residues" evidence="1">
    <location>
        <begin position="65"/>
        <end position="75"/>
    </location>
</feature>
<sequence>MRPPSIELLRALRSTLSPLPARTRQRACSQTLPKNSFHLQSKARNYTTSSLLQNAARARNPYAPTHRDRGPKSSEDTQTDFGVMDVLGHIAAPATSVDACTSDGFHLDNGVKTEGGAGILLVGGEAFTWQPWLMLPDSEGTSPHLGNLLNSRKGILSFPAASLGLLELVHPKPDLLIVGTGGKLWMLERETRRYINEVLGCRLDVMDTANAAAAYNLLAKERGIEDGAGVGALLLPVGWIGPKRAGVR</sequence>
<dbReference type="Pfam" id="PF04430">
    <property type="entry name" value="DUF498"/>
    <property type="match status" value="1"/>
</dbReference>
<dbReference type="InterPro" id="IPR036748">
    <property type="entry name" value="MTH938-like_sf"/>
</dbReference>
<evidence type="ECO:0000256" key="1">
    <source>
        <dbReference type="SAM" id="MobiDB-lite"/>
    </source>
</evidence>
<name>A0AAN7YAC7_9EURO</name>
<protein>
    <recommendedName>
        <fullName evidence="4">NADH dehydrogenase [ubiquinone] 1 alpha subcomplex assembly factor 3</fullName>
    </recommendedName>
</protein>
<dbReference type="InterPro" id="IPR007523">
    <property type="entry name" value="NDUFAF3/AAMDC"/>
</dbReference>
<gene>
    <name evidence="2" type="ORF">LTR05_001454</name>
</gene>
<reference evidence="2 3" key="1">
    <citation type="submission" date="2023-08" db="EMBL/GenBank/DDBJ databases">
        <title>Black Yeasts Isolated from many extreme environments.</title>
        <authorList>
            <person name="Coleine C."/>
            <person name="Stajich J.E."/>
            <person name="Selbmann L."/>
        </authorList>
    </citation>
    <scope>NUCLEOTIDE SEQUENCE [LARGE SCALE GENOMIC DNA]</scope>
    <source>
        <strain evidence="2 3">CCFEE 5910</strain>
    </source>
</reference>
<proteinExistence type="predicted"/>
<dbReference type="Gene3D" id="3.40.1230.10">
    <property type="entry name" value="MTH938-like"/>
    <property type="match status" value="1"/>
</dbReference>
<dbReference type="AlphaFoldDB" id="A0AAN7YAC7"/>
<evidence type="ECO:0008006" key="4">
    <source>
        <dbReference type="Google" id="ProtNLM"/>
    </source>
</evidence>
<evidence type="ECO:0000313" key="2">
    <source>
        <dbReference type="EMBL" id="KAK5091272.1"/>
    </source>
</evidence>
<comment type="caution">
    <text evidence="2">The sequence shown here is derived from an EMBL/GenBank/DDBJ whole genome shotgun (WGS) entry which is preliminary data.</text>
</comment>
<dbReference type="EMBL" id="JAVRRJ010000001">
    <property type="protein sequence ID" value="KAK5091272.1"/>
    <property type="molecule type" value="Genomic_DNA"/>
</dbReference>
<dbReference type="GO" id="GO:0005743">
    <property type="term" value="C:mitochondrial inner membrane"/>
    <property type="evidence" value="ECO:0007669"/>
    <property type="project" value="TreeGrafter"/>
</dbReference>